<comment type="caution">
    <text evidence="2">The sequence shown here is derived from an EMBL/GenBank/DDBJ whole genome shotgun (WGS) entry which is preliminary data.</text>
</comment>
<gene>
    <name evidence="2" type="ORF">FJU08_19405</name>
</gene>
<dbReference type="InterPro" id="IPR025714">
    <property type="entry name" value="Methyltranfer_dom"/>
</dbReference>
<dbReference type="CDD" id="cd02440">
    <property type="entry name" value="AdoMet_MTases"/>
    <property type="match status" value="1"/>
</dbReference>
<dbReference type="GO" id="GO:0008168">
    <property type="term" value="F:methyltransferase activity"/>
    <property type="evidence" value="ECO:0007669"/>
    <property type="project" value="UniProtKB-KW"/>
</dbReference>
<dbReference type="SUPFAM" id="SSF53335">
    <property type="entry name" value="S-adenosyl-L-methionine-dependent methyltransferases"/>
    <property type="match status" value="1"/>
</dbReference>
<feature type="domain" description="Methyltransferase" evidence="1">
    <location>
        <begin position="55"/>
        <end position="158"/>
    </location>
</feature>
<dbReference type="OrthoDB" id="21342at2"/>
<evidence type="ECO:0000313" key="3">
    <source>
        <dbReference type="Proteomes" id="UP000318801"/>
    </source>
</evidence>
<evidence type="ECO:0000259" key="1">
    <source>
        <dbReference type="Pfam" id="PF13847"/>
    </source>
</evidence>
<dbReference type="Proteomes" id="UP000318801">
    <property type="component" value="Unassembled WGS sequence"/>
</dbReference>
<dbReference type="AlphaFoldDB" id="A0A506U0M0"/>
<organism evidence="2 3">
    <name type="scientific">Martelella alba</name>
    <dbReference type="NCBI Taxonomy" id="2590451"/>
    <lineage>
        <taxon>Bacteria</taxon>
        <taxon>Pseudomonadati</taxon>
        <taxon>Pseudomonadota</taxon>
        <taxon>Alphaproteobacteria</taxon>
        <taxon>Hyphomicrobiales</taxon>
        <taxon>Aurantimonadaceae</taxon>
        <taxon>Martelella</taxon>
    </lineage>
</organism>
<dbReference type="EMBL" id="VHLG01000015">
    <property type="protein sequence ID" value="TPW27893.1"/>
    <property type="molecule type" value="Genomic_DNA"/>
</dbReference>
<reference evidence="2 3" key="1">
    <citation type="submission" date="2019-06" db="EMBL/GenBank/DDBJ databases">
        <authorList>
            <person name="Li M."/>
        </authorList>
    </citation>
    <scope>NUCLEOTIDE SEQUENCE [LARGE SCALE GENOMIC DNA]</scope>
    <source>
        <strain evidence="2 3">BGMRC2036</strain>
    </source>
</reference>
<accession>A0A506U0M0</accession>
<dbReference type="Pfam" id="PF13847">
    <property type="entry name" value="Methyltransf_31"/>
    <property type="match status" value="1"/>
</dbReference>
<dbReference type="PANTHER" id="PTHR42912">
    <property type="entry name" value="METHYLTRANSFERASE"/>
    <property type="match status" value="1"/>
</dbReference>
<protein>
    <submittedName>
        <fullName evidence="2">Methyltransferase domain-containing protein</fullName>
    </submittedName>
</protein>
<dbReference type="RefSeq" id="WP_141150702.1">
    <property type="nucleotide sequence ID" value="NZ_VHLG01000015.1"/>
</dbReference>
<name>A0A506U0M0_9HYPH</name>
<keyword evidence="2" id="KW-0489">Methyltransferase</keyword>
<dbReference type="InterPro" id="IPR050508">
    <property type="entry name" value="Methyltransf_Superfamily"/>
</dbReference>
<dbReference type="GO" id="GO:0032259">
    <property type="term" value="P:methylation"/>
    <property type="evidence" value="ECO:0007669"/>
    <property type="project" value="UniProtKB-KW"/>
</dbReference>
<keyword evidence="3" id="KW-1185">Reference proteome</keyword>
<sequence>MDTAKPNYSIRDEIRDFWSNRAATFDDSVGHEIFSDAERKGWHRLIAKHLGDGNGRQALDLACGTAVISHLLHDLDFAVTGADWSEAMLERARSKAKIRGSDIRFIMRDAENTMEPRESYDVITNRHLVWTLVDPKACFAEWFALLKPGGRLLIVDGNMGHKSWAGHLHQFCDRLLGRQGDNRGAHLSPDMAERHKRIRENVYFSDAMPAEAVVGLLVEAGFTDPVIDRSLGRIHFAQARKMPFWKALERMTQERFAICVTKPDQPPSAPN</sequence>
<dbReference type="PANTHER" id="PTHR42912:SF80">
    <property type="entry name" value="METHYLTRANSFERASE DOMAIN-CONTAINING PROTEIN"/>
    <property type="match status" value="1"/>
</dbReference>
<proteinExistence type="predicted"/>
<evidence type="ECO:0000313" key="2">
    <source>
        <dbReference type="EMBL" id="TPW27893.1"/>
    </source>
</evidence>
<dbReference type="Gene3D" id="3.40.50.150">
    <property type="entry name" value="Vaccinia Virus protein VP39"/>
    <property type="match status" value="1"/>
</dbReference>
<dbReference type="InterPro" id="IPR029063">
    <property type="entry name" value="SAM-dependent_MTases_sf"/>
</dbReference>
<keyword evidence="2" id="KW-0808">Transferase</keyword>